<keyword evidence="2" id="KW-0175">Coiled coil</keyword>
<dbReference type="STRING" id="477974.Daud_1431"/>
<proteinExistence type="inferred from homology"/>
<evidence type="ECO:0000313" key="4">
    <source>
        <dbReference type="Proteomes" id="UP000008544"/>
    </source>
</evidence>
<accession>B1I4E6</accession>
<sequence length="238" mass="26455">MLKSKFHWALIIVGLVLGLMLSTQFRVQQEKVQTTTVKRIEQLAQEVEATRSERDALRVRIRELRKELDQVAGESQHERLRTELETVRIQSGMLSVTGPGIEVILSDSSLPSQSGQNPNFYVLHDEDLVRVLNELRAAGAEALAINGERIVATSEVLCIGPAVRVNKTKRLTPPYVITAIGNQDTMISALEMRDGVMDTLKYWGIQVSVRRVAEAVVPAYTGPTAFKYARPLFQEGGS</sequence>
<dbReference type="Proteomes" id="UP000008544">
    <property type="component" value="Chromosome"/>
</dbReference>
<organism evidence="3 4">
    <name type="scientific">Desulforudis audaxviator (strain MP104C)</name>
    <dbReference type="NCBI Taxonomy" id="477974"/>
    <lineage>
        <taxon>Bacteria</taxon>
        <taxon>Bacillati</taxon>
        <taxon>Bacillota</taxon>
        <taxon>Clostridia</taxon>
        <taxon>Thermoanaerobacterales</taxon>
        <taxon>Candidatus Desulforudaceae</taxon>
        <taxon>Candidatus Desulforudis</taxon>
    </lineage>
</organism>
<evidence type="ECO:0000313" key="3">
    <source>
        <dbReference type="EMBL" id="ACA59938.1"/>
    </source>
</evidence>
<gene>
    <name evidence="3" type="ordered locus">Daud_1431</name>
</gene>
<evidence type="ECO:0000256" key="1">
    <source>
        <dbReference type="ARBA" id="ARBA00009108"/>
    </source>
</evidence>
<comment type="similarity">
    <text evidence="1">Belongs to the UPF0749 family.</text>
</comment>
<dbReference type="PANTHER" id="PTHR37313:SF2">
    <property type="entry name" value="UPF0749 PROTEIN YLXX"/>
    <property type="match status" value="1"/>
</dbReference>
<dbReference type="EMBL" id="CP000860">
    <property type="protein sequence ID" value="ACA59938.1"/>
    <property type="molecule type" value="Genomic_DNA"/>
</dbReference>
<name>B1I4E6_DESAP</name>
<dbReference type="OrthoDB" id="9776196at2"/>
<reference evidence="4" key="1">
    <citation type="submission" date="2007-10" db="EMBL/GenBank/DDBJ databases">
        <title>Complete sequence of chromosome of Desulforudis audaxviator MP104C.</title>
        <authorList>
            <person name="Copeland A."/>
            <person name="Lucas S."/>
            <person name="Lapidus A."/>
            <person name="Barry K."/>
            <person name="Glavina del Rio T."/>
            <person name="Dalin E."/>
            <person name="Tice H."/>
            <person name="Bruce D."/>
            <person name="Pitluck S."/>
            <person name="Lowry S.R."/>
            <person name="Larimer F."/>
            <person name="Land M.L."/>
            <person name="Hauser L."/>
            <person name="Kyrpides N."/>
            <person name="Ivanova N.N."/>
            <person name="Richardson P."/>
        </authorList>
    </citation>
    <scope>NUCLEOTIDE SEQUENCE [LARGE SCALE GENOMIC DNA]</scope>
    <source>
        <strain evidence="4">MP104C</strain>
    </source>
</reference>
<dbReference type="AlphaFoldDB" id="B1I4E6"/>
<reference evidence="3 4" key="2">
    <citation type="journal article" date="2008" name="Science">
        <title>Environmental genomics reveals a single-species ecosystem deep within Earth.</title>
        <authorList>
            <person name="Chivian D."/>
            <person name="Brodie E.L."/>
            <person name="Alm E.J."/>
            <person name="Culley D.E."/>
            <person name="Dehal P.S."/>
            <person name="Desantis T.Z."/>
            <person name="Gihring T.M."/>
            <person name="Lapidus A."/>
            <person name="Lin L.H."/>
            <person name="Lowry S.R."/>
            <person name="Moser D.P."/>
            <person name="Richardson P.M."/>
            <person name="Southam G."/>
            <person name="Wanger G."/>
            <person name="Pratt L.M."/>
            <person name="Andersen G.L."/>
            <person name="Hazen T.C."/>
            <person name="Brockman F.J."/>
            <person name="Arkin A.P."/>
            <person name="Onstott T.C."/>
        </authorList>
    </citation>
    <scope>NUCLEOTIDE SEQUENCE [LARGE SCALE GENOMIC DNA]</scope>
    <source>
        <strain evidence="3 4">MP104C</strain>
    </source>
</reference>
<dbReference type="Gene3D" id="3.30.70.1880">
    <property type="entry name" value="Protein of unknown function DUF881"/>
    <property type="match status" value="1"/>
</dbReference>
<dbReference type="Pfam" id="PF05949">
    <property type="entry name" value="DUF881"/>
    <property type="match status" value="1"/>
</dbReference>
<dbReference type="HOGENOM" id="CLU_040273_4_0_9"/>
<dbReference type="PANTHER" id="PTHR37313">
    <property type="entry name" value="UPF0749 PROTEIN RV1825"/>
    <property type="match status" value="1"/>
</dbReference>
<dbReference type="eggNOG" id="COG3879">
    <property type="taxonomic scope" value="Bacteria"/>
</dbReference>
<evidence type="ECO:0008006" key="5">
    <source>
        <dbReference type="Google" id="ProtNLM"/>
    </source>
</evidence>
<protein>
    <recommendedName>
        <fullName evidence="5">Division initiation protein</fullName>
    </recommendedName>
</protein>
<dbReference type="RefSeq" id="WP_012302523.1">
    <property type="nucleotide sequence ID" value="NC_010424.1"/>
</dbReference>
<dbReference type="InterPro" id="IPR010273">
    <property type="entry name" value="DUF881"/>
</dbReference>
<feature type="coiled-coil region" evidence="2">
    <location>
        <begin position="40"/>
        <end position="74"/>
    </location>
</feature>
<keyword evidence="4" id="KW-1185">Reference proteome</keyword>
<evidence type="ECO:0000256" key="2">
    <source>
        <dbReference type="SAM" id="Coils"/>
    </source>
</evidence>
<dbReference type="KEGG" id="dau:Daud_1431"/>